<feature type="compositionally biased region" description="Low complexity" evidence="2">
    <location>
        <begin position="92"/>
        <end position="112"/>
    </location>
</feature>
<evidence type="ECO:0008006" key="6">
    <source>
        <dbReference type="Google" id="ProtNLM"/>
    </source>
</evidence>
<evidence type="ECO:0000256" key="3">
    <source>
        <dbReference type="SAM" id="Phobius"/>
    </source>
</evidence>
<feature type="transmembrane region" description="Helical" evidence="3">
    <location>
        <begin position="154"/>
        <end position="172"/>
    </location>
</feature>
<evidence type="ECO:0000313" key="5">
    <source>
        <dbReference type="Proteomes" id="UP001244341"/>
    </source>
</evidence>
<sequence length="521" mass="53173">MHRRRRSSSSSSSSSQGSCWLRAAGLPSLAVGGLLDKRPDAQAPVLTSKRMSQATRSSMHSPSSRQARVDALLKRPAAMQVAEQGNNSTPGRSTVLLRRSSSGVSDSSSSLVMDNKNPSKLVVKPDGNILWEMPAEPSAVPAVGGALRGALEMALVLSAASSGVMGIAVAVVELKRAAEHNYCVTSQHLAKVMAMTVSSSFAGTVTGLLYAPLLAARILCGRFARPAALAGLAWGATRGVLRMIALRGLNPANLLAQLEDAALSLGMGSLGVVEKVAERAVASPKFRRAFVKMGGVEALLKLLRNGLDGEAVASIMQALASLLQEQPGRDAMLSAGGVPLLVHGLEHADTEVAGHCSEMLARLSSSSAAQAAIREAGGVPLIVQLLSSATSTAPQQQLQLLAVASALAGGSEAGSAALQQAGVAGVLLELVGSSPLPRTQVKEAAISTLHSLCSSSPSHFAALRALPGAAEQLSGVSRAYGRGWFASKAALSALNAQLAAAAEADEEAAAAPIAGEVPELI</sequence>
<gene>
    <name evidence="4" type="ORF">OEZ85_002935</name>
</gene>
<dbReference type="SMART" id="SM00185">
    <property type="entry name" value="ARM"/>
    <property type="match status" value="4"/>
</dbReference>
<keyword evidence="3" id="KW-1133">Transmembrane helix</keyword>
<dbReference type="InterPro" id="IPR016024">
    <property type="entry name" value="ARM-type_fold"/>
</dbReference>
<feature type="region of interest" description="Disordered" evidence="2">
    <location>
        <begin position="42"/>
        <end position="68"/>
    </location>
</feature>
<feature type="region of interest" description="Disordered" evidence="2">
    <location>
        <begin position="81"/>
        <end position="117"/>
    </location>
</feature>
<protein>
    <recommendedName>
        <fullName evidence="6">Armadillo repeat-containing domain-containing protein</fullName>
    </recommendedName>
</protein>
<dbReference type="InterPro" id="IPR000225">
    <property type="entry name" value="Armadillo"/>
</dbReference>
<evidence type="ECO:0000256" key="2">
    <source>
        <dbReference type="SAM" id="MobiDB-lite"/>
    </source>
</evidence>
<feature type="transmembrane region" description="Helical" evidence="3">
    <location>
        <begin position="192"/>
        <end position="215"/>
    </location>
</feature>
<proteinExistence type="predicted"/>
<keyword evidence="3" id="KW-0472">Membrane</keyword>
<feature type="repeat" description="ARM" evidence="1">
    <location>
        <begin position="294"/>
        <end position="337"/>
    </location>
</feature>
<keyword evidence="5" id="KW-1185">Reference proteome</keyword>
<feature type="repeat" description="ARM" evidence="1">
    <location>
        <begin position="336"/>
        <end position="378"/>
    </location>
</feature>
<reference evidence="4 5" key="1">
    <citation type="submission" date="2023-05" db="EMBL/GenBank/DDBJ databases">
        <title>A 100% complete, gapless, phased diploid assembly of the Scenedesmus obliquus UTEX 3031 genome.</title>
        <authorList>
            <person name="Biondi T.C."/>
            <person name="Hanschen E.R."/>
            <person name="Kwon T."/>
            <person name="Eng W."/>
            <person name="Kruse C.P.S."/>
            <person name="Koehler S.I."/>
            <person name="Kunde Y."/>
            <person name="Gleasner C.D."/>
            <person name="You Mak K.T."/>
            <person name="Polle J."/>
            <person name="Hovde B.T."/>
            <person name="Starkenburg S.R."/>
        </authorList>
    </citation>
    <scope>NUCLEOTIDE SEQUENCE [LARGE SCALE GENOMIC DNA]</scope>
    <source>
        <strain evidence="4 5">DOE0152z</strain>
    </source>
</reference>
<dbReference type="Gene3D" id="1.25.10.10">
    <property type="entry name" value="Leucine-rich Repeat Variant"/>
    <property type="match status" value="1"/>
</dbReference>
<dbReference type="EMBL" id="CP126212">
    <property type="protein sequence ID" value="WIA14409.1"/>
    <property type="molecule type" value="Genomic_DNA"/>
</dbReference>
<accession>A0ABY8TZ21</accession>
<dbReference type="PANTHER" id="PTHR46241">
    <property type="entry name" value="ARMADILLO REPEAT-CONTAINING PROTEIN 4 ARMC4"/>
    <property type="match status" value="1"/>
</dbReference>
<organism evidence="4 5">
    <name type="scientific">Tetradesmus obliquus</name>
    <name type="common">Green alga</name>
    <name type="synonym">Acutodesmus obliquus</name>
    <dbReference type="NCBI Taxonomy" id="3088"/>
    <lineage>
        <taxon>Eukaryota</taxon>
        <taxon>Viridiplantae</taxon>
        <taxon>Chlorophyta</taxon>
        <taxon>core chlorophytes</taxon>
        <taxon>Chlorophyceae</taxon>
        <taxon>CS clade</taxon>
        <taxon>Sphaeropleales</taxon>
        <taxon>Scenedesmaceae</taxon>
        <taxon>Tetradesmus</taxon>
    </lineage>
</organism>
<feature type="compositionally biased region" description="Polar residues" evidence="2">
    <location>
        <begin position="49"/>
        <end position="66"/>
    </location>
</feature>
<keyword evidence="3" id="KW-0812">Transmembrane</keyword>
<name>A0ABY8TZ21_TETOB</name>
<evidence type="ECO:0000256" key="1">
    <source>
        <dbReference type="PROSITE-ProRule" id="PRU00259"/>
    </source>
</evidence>
<dbReference type="InterPro" id="IPR011989">
    <property type="entry name" value="ARM-like"/>
</dbReference>
<evidence type="ECO:0000313" key="4">
    <source>
        <dbReference type="EMBL" id="WIA14409.1"/>
    </source>
</evidence>
<dbReference type="Proteomes" id="UP001244341">
    <property type="component" value="Chromosome 5b"/>
</dbReference>
<dbReference type="PROSITE" id="PS50176">
    <property type="entry name" value="ARM_REPEAT"/>
    <property type="match status" value="2"/>
</dbReference>
<dbReference type="PANTHER" id="PTHR46241:SF1">
    <property type="entry name" value="OUTER DYNEIN ARM-DOCKING COMPLEX SUBUNIT 2"/>
    <property type="match status" value="1"/>
</dbReference>
<dbReference type="SUPFAM" id="SSF48371">
    <property type="entry name" value="ARM repeat"/>
    <property type="match status" value="1"/>
</dbReference>